<keyword evidence="4 10" id="KW-1133">Transmembrane helix</keyword>
<evidence type="ECO:0000256" key="3">
    <source>
        <dbReference type="ARBA" id="ARBA00022692"/>
    </source>
</evidence>
<keyword evidence="6 8" id="KW-0807">Transducer</keyword>
<evidence type="ECO:0000259" key="11">
    <source>
        <dbReference type="PROSITE" id="PS50111"/>
    </source>
</evidence>
<sequence>MKWGLRTKLLFSVGCFIFFTLAASTGIHIYTLKRDYLEAITWRSEALAQNIIISITTTLENMPNIQGVLEAKSVQCITLYELNKDKNVTHFAIINAEGVIAAHNEKTLWNTPVKNPAILAALQQHNTTTILDEMSYHTLIPISKEQDAFIGVVDVGFPKQVVDQKIRQMLLNAAGLLSFFWIVTFLTISGLLHIFINKPLAKLMHGMKKVEEGKLNIEVAWTSHDEIGKLAERLNQMIAQLRMIVGQVQRSGFQVSASTTELSATAKEQEVIVTHQMESMGATVQSVKAISDVSIQLLETMQQVASMSADTAKFASSGQTDLSRMEEAMHRMKDASQSISGRLKTIHEKAENITTVVTTITKIAEQTNLLSLNAAIEAEKAGEYGLGFTVVAREIRRLADQTAVATLDIEQMVKEMQSAVSTGVMEMDKFITEVKQSVNDVGNISMQLSLITEQVQALSPNFEQVNLAMGRQSETAQSIHRTMTELNEEMQETKNSLQETYMAIEQLNEAASNLRDEVSQFQVED</sequence>
<dbReference type="SUPFAM" id="SSF103190">
    <property type="entry name" value="Sensory domain-like"/>
    <property type="match status" value="1"/>
</dbReference>
<dbReference type="Gene3D" id="1.10.287.950">
    <property type="entry name" value="Methyl-accepting chemotaxis protein"/>
    <property type="match status" value="1"/>
</dbReference>
<dbReference type="EMBL" id="DF820476">
    <property type="protein sequence ID" value="GAK61006.1"/>
    <property type="molecule type" value="Genomic_DNA"/>
</dbReference>
<dbReference type="eggNOG" id="COG0840">
    <property type="taxonomic scope" value="Bacteria"/>
</dbReference>
<name>A0A081C8V1_VECG1</name>
<evidence type="ECO:0000256" key="9">
    <source>
        <dbReference type="SAM" id="Coils"/>
    </source>
</evidence>
<accession>A0A081C8V1</accession>
<reference evidence="13" key="1">
    <citation type="journal article" date="2015" name="PeerJ">
        <title>First genomic representation of candidate bacterial phylum KSB3 points to enhanced environmental sensing as a trigger of wastewater bulking.</title>
        <authorList>
            <person name="Sekiguchi Y."/>
            <person name="Ohashi A."/>
            <person name="Parks D.H."/>
            <person name="Yamauchi T."/>
            <person name="Tyson G.W."/>
            <person name="Hugenholtz P."/>
        </authorList>
    </citation>
    <scope>NUCLEOTIDE SEQUENCE [LARGE SCALE GENOMIC DNA]</scope>
</reference>
<keyword evidence="5 10" id="KW-0472">Membrane</keyword>
<dbReference type="GO" id="GO:0007165">
    <property type="term" value="P:signal transduction"/>
    <property type="evidence" value="ECO:0007669"/>
    <property type="project" value="UniProtKB-KW"/>
</dbReference>
<evidence type="ECO:0000313" key="13">
    <source>
        <dbReference type="EMBL" id="GAK61006.1"/>
    </source>
</evidence>
<keyword evidence="14" id="KW-1185">Reference proteome</keyword>
<keyword evidence="9" id="KW-0175">Coiled coil</keyword>
<feature type="domain" description="Methyl-accepting transducer" evidence="11">
    <location>
        <begin position="251"/>
        <end position="487"/>
    </location>
</feature>
<dbReference type="HOGENOM" id="CLU_511601_0_0_0"/>
<evidence type="ECO:0000313" key="14">
    <source>
        <dbReference type="Proteomes" id="UP000030661"/>
    </source>
</evidence>
<dbReference type="Proteomes" id="UP000030661">
    <property type="component" value="Unassembled WGS sequence"/>
</dbReference>
<dbReference type="PROSITE" id="PS50885">
    <property type="entry name" value="HAMP"/>
    <property type="match status" value="1"/>
</dbReference>
<dbReference type="InterPro" id="IPR029151">
    <property type="entry name" value="Sensor-like_sf"/>
</dbReference>
<evidence type="ECO:0000256" key="8">
    <source>
        <dbReference type="PROSITE-ProRule" id="PRU00284"/>
    </source>
</evidence>
<feature type="domain" description="HAMP" evidence="12">
    <location>
        <begin position="194"/>
        <end position="246"/>
    </location>
</feature>
<keyword evidence="3 10" id="KW-0812">Transmembrane</keyword>
<dbReference type="SUPFAM" id="SSF58104">
    <property type="entry name" value="Methyl-accepting chemotaxis protein (MCP) signaling domain"/>
    <property type="match status" value="1"/>
</dbReference>
<feature type="coiled-coil region" evidence="9">
    <location>
        <begin position="476"/>
        <end position="524"/>
    </location>
</feature>
<dbReference type="SMART" id="SM00283">
    <property type="entry name" value="MA"/>
    <property type="match status" value="1"/>
</dbReference>
<dbReference type="GO" id="GO:0005886">
    <property type="term" value="C:plasma membrane"/>
    <property type="evidence" value="ECO:0007669"/>
    <property type="project" value="UniProtKB-SubCell"/>
</dbReference>
<keyword evidence="2" id="KW-1003">Cell membrane</keyword>
<evidence type="ECO:0000256" key="2">
    <source>
        <dbReference type="ARBA" id="ARBA00022475"/>
    </source>
</evidence>
<evidence type="ECO:0000256" key="5">
    <source>
        <dbReference type="ARBA" id="ARBA00023136"/>
    </source>
</evidence>
<feature type="transmembrane region" description="Helical" evidence="10">
    <location>
        <begin position="169"/>
        <end position="196"/>
    </location>
</feature>
<evidence type="ECO:0000259" key="12">
    <source>
        <dbReference type="PROSITE" id="PS50885"/>
    </source>
</evidence>
<dbReference type="CDD" id="cd06225">
    <property type="entry name" value="HAMP"/>
    <property type="match status" value="1"/>
</dbReference>
<organism evidence="13">
    <name type="scientific">Vecturithrix granuli</name>
    <dbReference type="NCBI Taxonomy" id="1499967"/>
    <lineage>
        <taxon>Bacteria</taxon>
        <taxon>Candidatus Moduliflexota</taxon>
        <taxon>Candidatus Vecturitrichia</taxon>
        <taxon>Candidatus Vecturitrichales</taxon>
        <taxon>Candidatus Vecturitrichaceae</taxon>
        <taxon>Candidatus Vecturithrix</taxon>
    </lineage>
</organism>
<dbReference type="InterPro" id="IPR003660">
    <property type="entry name" value="HAMP_dom"/>
</dbReference>
<dbReference type="Pfam" id="PF17203">
    <property type="entry name" value="sCache_3_2"/>
    <property type="match status" value="1"/>
</dbReference>
<evidence type="ECO:0000256" key="10">
    <source>
        <dbReference type="SAM" id="Phobius"/>
    </source>
</evidence>
<evidence type="ECO:0000256" key="6">
    <source>
        <dbReference type="ARBA" id="ARBA00023224"/>
    </source>
</evidence>
<dbReference type="PROSITE" id="PS50111">
    <property type="entry name" value="CHEMOTAXIS_TRANSDUC_2"/>
    <property type="match status" value="1"/>
</dbReference>
<protein>
    <submittedName>
        <fullName evidence="13">Methyl-accepting chemotaxis protein signaling domain protein</fullName>
    </submittedName>
</protein>
<dbReference type="STRING" id="1499967.U27_00904"/>
<dbReference type="InterPro" id="IPR033463">
    <property type="entry name" value="sCache_3"/>
</dbReference>
<dbReference type="PANTHER" id="PTHR32089:SF120">
    <property type="entry name" value="METHYL-ACCEPTING CHEMOTAXIS PROTEIN TLPQ"/>
    <property type="match status" value="1"/>
</dbReference>
<gene>
    <name evidence="13" type="ORF">U27_00904</name>
</gene>
<evidence type="ECO:0000256" key="4">
    <source>
        <dbReference type="ARBA" id="ARBA00022989"/>
    </source>
</evidence>
<dbReference type="Pfam" id="PF00672">
    <property type="entry name" value="HAMP"/>
    <property type="match status" value="1"/>
</dbReference>
<evidence type="ECO:0000256" key="1">
    <source>
        <dbReference type="ARBA" id="ARBA00004651"/>
    </source>
</evidence>
<dbReference type="PANTHER" id="PTHR32089">
    <property type="entry name" value="METHYL-ACCEPTING CHEMOTAXIS PROTEIN MCPB"/>
    <property type="match status" value="1"/>
</dbReference>
<dbReference type="Pfam" id="PF00015">
    <property type="entry name" value="MCPsignal"/>
    <property type="match status" value="1"/>
</dbReference>
<comment type="similarity">
    <text evidence="7">Belongs to the methyl-accepting chemotaxis (MCP) protein family.</text>
</comment>
<dbReference type="Gene3D" id="3.30.450.20">
    <property type="entry name" value="PAS domain"/>
    <property type="match status" value="1"/>
</dbReference>
<evidence type="ECO:0000256" key="7">
    <source>
        <dbReference type="ARBA" id="ARBA00029447"/>
    </source>
</evidence>
<proteinExistence type="inferred from homology"/>
<comment type="subcellular location">
    <subcellularLocation>
        <location evidence="1">Cell membrane</location>
        <topology evidence="1">Multi-pass membrane protein</topology>
    </subcellularLocation>
</comment>
<dbReference type="InterPro" id="IPR004089">
    <property type="entry name" value="MCPsignal_dom"/>
</dbReference>
<dbReference type="SMART" id="SM00304">
    <property type="entry name" value="HAMP"/>
    <property type="match status" value="1"/>
</dbReference>
<dbReference type="AlphaFoldDB" id="A0A081C8V1"/>